<organism evidence="1 2">
    <name type="scientific">Fragilariopsis cylindrus CCMP1102</name>
    <dbReference type="NCBI Taxonomy" id="635003"/>
    <lineage>
        <taxon>Eukaryota</taxon>
        <taxon>Sar</taxon>
        <taxon>Stramenopiles</taxon>
        <taxon>Ochrophyta</taxon>
        <taxon>Bacillariophyta</taxon>
        <taxon>Bacillariophyceae</taxon>
        <taxon>Bacillariophycidae</taxon>
        <taxon>Bacillariales</taxon>
        <taxon>Bacillariaceae</taxon>
        <taxon>Fragilariopsis</taxon>
    </lineage>
</organism>
<dbReference type="Proteomes" id="UP000095751">
    <property type="component" value="Unassembled WGS sequence"/>
</dbReference>
<dbReference type="AlphaFoldDB" id="A0A1E7FUP6"/>
<dbReference type="InterPro" id="IPR002347">
    <property type="entry name" value="SDR_fam"/>
</dbReference>
<dbReference type="PROSITE" id="PS00061">
    <property type="entry name" value="ADH_SHORT"/>
    <property type="match status" value="1"/>
</dbReference>
<gene>
    <name evidence="1" type="ORF">FRACYDRAFT_160914</name>
</gene>
<dbReference type="PANTHER" id="PTHR43313:SF50">
    <property type="entry name" value="GH26015P"/>
    <property type="match status" value="1"/>
</dbReference>
<feature type="non-terminal residue" evidence="1">
    <location>
        <position position="184"/>
    </location>
</feature>
<dbReference type="KEGG" id="fcy:FRACYDRAFT_160914"/>
<accession>A0A1E7FUP6</accession>
<dbReference type="EMBL" id="KV784353">
    <property type="protein sequence ID" value="OEU21881.1"/>
    <property type="molecule type" value="Genomic_DNA"/>
</dbReference>
<dbReference type="Pfam" id="PF00106">
    <property type="entry name" value="adh_short"/>
    <property type="match status" value="1"/>
</dbReference>
<dbReference type="GO" id="GO:0008202">
    <property type="term" value="P:steroid metabolic process"/>
    <property type="evidence" value="ECO:0007669"/>
    <property type="project" value="TreeGrafter"/>
</dbReference>
<dbReference type="PRINTS" id="PR00081">
    <property type="entry name" value="GDHRDH"/>
</dbReference>
<evidence type="ECO:0000313" key="1">
    <source>
        <dbReference type="EMBL" id="OEU21881.1"/>
    </source>
</evidence>
<feature type="non-terminal residue" evidence="1">
    <location>
        <position position="1"/>
    </location>
</feature>
<protein>
    <submittedName>
        <fullName evidence="1">NAD(P)-binding protein</fullName>
    </submittedName>
</protein>
<dbReference type="SUPFAM" id="SSF51735">
    <property type="entry name" value="NAD(P)-binding Rossmann-fold domains"/>
    <property type="match status" value="1"/>
</dbReference>
<dbReference type="InParanoid" id="A0A1E7FUP6"/>
<evidence type="ECO:0000313" key="2">
    <source>
        <dbReference type="Proteomes" id="UP000095751"/>
    </source>
</evidence>
<dbReference type="Gene3D" id="3.40.50.720">
    <property type="entry name" value="NAD(P)-binding Rossmann-like Domain"/>
    <property type="match status" value="1"/>
</dbReference>
<dbReference type="OrthoDB" id="1274115at2759"/>
<name>A0A1E7FUP6_9STRA</name>
<reference evidence="1 2" key="1">
    <citation type="submission" date="2016-09" db="EMBL/GenBank/DDBJ databases">
        <title>Extensive genetic diversity and differential bi-allelic expression allows diatom success in the polar Southern Ocean.</title>
        <authorList>
            <consortium name="DOE Joint Genome Institute"/>
            <person name="Mock T."/>
            <person name="Otillar R.P."/>
            <person name="Strauss J."/>
            <person name="Dupont C."/>
            <person name="Frickenhaus S."/>
            <person name="Maumus F."/>
            <person name="Mcmullan M."/>
            <person name="Sanges R."/>
            <person name="Schmutz J."/>
            <person name="Toseland A."/>
            <person name="Valas R."/>
            <person name="Veluchamy A."/>
            <person name="Ward B.J."/>
            <person name="Allen A."/>
            <person name="Barry K."/>
            <person name="Falciatore A."/>
            <person name="Ferrante M."/>
            <person name="Fortunato A.E."/>
            <person name="Gloeckner G."/>
            <person name="Gruber A."/>
            <person name="Hipkin R."/>
            <person name="Janech M."/>
            <person name="Kroth P."/>
            <person name="Leese F."/>
            <person name="Lindquist E."/>
            <person name="Lyon B.R."/>
            <person name="Martin J."/>
            <person name="Mayer C."/>
            <person name="Parker M."/>
            <person name="Quesneville H."/>
            <person name="Raymond J."/>
            <person name="Uhlig C."/>
            <person name="Valentin K.U."/>
            <person name="Worden A.Z."/>
            <person name="Armbrust E.V."/>
            <person name="Bowler C."/>
            <person name="Green B."/>
            <person name="Moulton V."/>
            <person name="Van Oosterhout C."/>
            <person name="Grigoriev I."/>
        </authorList>
    </citation>
    <scope>NUCLEOTIDE SEQUENCE [LARGE SCALE GENOMIC DNA]</scope>
    <source>
        <strain evidence="1 2">CCMP1102</strain>
    </source>
</reference>
<sequence length="184" mass="20129">KVILLTGCDSGFGRSLSCHLSLLGFDVVAACYTEEGAKFLDRIVTKTVVADLGTSDGVEAVLDACRDELNHNYKKLWAIVNNAGVCFPGNVDWQSPDIYKISMDVNFHAPVKIIHELLQELKAVPGSRIMQTSSVCGLLAQPTNSAYCSTKHALEAYSDSLRCELYPYDCHVTIVQPATMKTKL</sequence>
<dbReference type="PANTHER" id="PTHR43313">
    <property type="entry name" value="SHORT-CHAIN DEHYDROGENASE/REDUCTASE FAMILY 9C"/>
    <property type="match status" value="1"/>
</dbReference>
<dbReference type="InterPro" id="IPR036291">
    <property type="entry name" value="NAD(P)-bd_dom_sf"/>
</dbReference>
<proteinExistence type="predicted"/>
<keyword evidence="2" id="KW-1185">Reference proteome</keyword>
<dbReference type="GO" id="GO:0016491">
    <property type="term" value="F:oxidoreductase activity"/>
    <property type="evidence" value="ECO:0007669"/>
    <property type="project" value="TreeGrafter"/>
</dbReference>
<dbReference type="InterPro" id="IPR020904">
    <property type="entry name" value="Sc_DH/Rdtase_CS"/>
</dbReference>